<proteinExistence type="predicted"/>
<evidence type="ECO:0000313" key="2">
    <source>
        <dbReference type="EMBL" id="GEP02746.1"/>
    </source>
</evidence>
<dbReference type="Proteomes" id="UP000321960">
    <property type="component" value="Unassembled WGS sequence"/>
</dbReference>
<protein>
    <submittedName>
        <fullName evidence="2">Uncharacterized protein</fullName>
    </submittedName>
</protein>
<dbReference type="Proteomes" id="UP001156856">
    <property type="component" value="Unassembled WGS sequence"/>
</dbReference>
<dbReference type="AlphaFoldDB" id="A0A512IYG6"/>
<keyword evidence="5" id="KW-1185">Reference proteome</keyword>
<reference evidence="3" key="4">
    <citation type="submission" date="2023-01" db="EMBL/GenBank/DDBJ databases">
        <title>Draft genome sequence of Methylobacterium oxalidis strain NBRC 107715.</title>
        <authorList>
            <person name="Sun Q."/>
            <person name="Mori K."/>
        </authorList>
    </citation>
    <scope>NUCLEOTIDE SEQUENCE</scope>
    <source>
        <strain evidence="3">NBRC 107715</strain>
    </source>
</reference>
<reference evidence="5" key="2">
    <citation type="journal article" date="2019" name="Int. J. Syst. Evol. Microbiol.">
        <title>The Global Catalogue of Microorganisms (GCM) 10K type strain sequencing project: providing services to taxonomists for standard genome sequencing and annotation.</title>
        <authorList>
            <consortium name="The Broad Institute Genomics Platform"/>
            <consortium name="The Broad Institute Genome Sequencing Center for Infectious Disease"/>
            <person name="Wu L."/>
            <person name="Ma J."/>
        </authorList>
    </citation>
    <scope>NUCLEOTIDE SEQUENCE [LARGE SCALE GENOMIC DNA]</scope>
    <source>
        <strain evidence="5">NBRC 107715</strain>
    </source>
</reference>
<evidence type="ECO:0000313" key="4">
    <source>
        <dbReference type="Proteomes" id="UP000321960"/>
    </source>
</evidence>
<dbReference type="EMBL" id="BSPK01000107">
    <property type="protein sequence ID" value="GLS66855.1"/>
    <property type="molecule type" value="Genomic_DNA"/>
</dbReference>
<name>A0A512IYG6_9HYPH</name>
<evidence type="ECO:0000313" key="5">
    <source>
        <dbReference type="Proteomes" id="UP001156856"/>
    </source>
</evidence>
<accession>A0A512IYG6</accession>
<evidence type="ECO:0000313" key="3">
    <source>
        <dbReference type="EMBL" id="GLS66855.1"/>
    </source>
</evidence>
<organism evidence="2 4">
    <name type="scientific">Methylobacterium oxalidis</name>
    <dbReference type="NCBI Taxonomy" id="944322"/>
    <lineage>
        <taxon>Bacteria</taxon>
        <taxon>Pseudomonadati</taxon>
        <taxon>Pseudomonadota</taxon>
        <taxon>Alphaproteobacteria</taxon>
        <taxon>Hyphomicrobiales</taxon>
        <taxon>Methylobacteriaceae</taxon>
        <taxon>Methylobacterium</taxon>
    </lineage>
</organism>
<comment type="caution">
    <text evidence="2">The sequence shown here is derived from an EMBL/GenBank/DDBJ whole genome shotgun (WGS) entry which is preliminary data.</text>
</comment>
<sequence length="67" mass="7124">MRRLRRRVRAGAGTPGYSRAVSVRMGELSFMRCVLAAAILGPDPEGGPALRPYPGPGEGHTPLALPR</sequence>
<feature type="region of interest" description="Disordered" evidence="1">
    <location>
        <begin position="43"/>
        <end position="67"/>
    </location>
</feature>
<reference evidence="2 4" key="3">
    <citation type="submission" date="2019-07" db="EMBL/GenBank/DDBJ databases">
        <title>Whole genome shotgun sequence of Methylobacterium oxalidis NBRC 107715.</title>
        <authorList>
            <person name="Hosoyama A."/>
            <person name="Uohara A."/>
            <person name="Ohji S."/>
            <person name="Ichikawa N."/>
        </authorList>
    </citation>
    <scope>NUCLEOTIDE SEQUENCE [LARGE SCALE GENOMIC DNA]</scope>
    <source>
        <strain evidence="2 4">NBRC 107715</strain>
    </source>
</reference>
<evidence type="ECO:0000256" key="1">
    <source>
        <dbReference type="SAM" id="MobiDB-lite"/>
    </source>
</evidence>
<gene>
    <name evidence="3" type="ORF">GCM10007888_52380</name>
    <name evidence="2" type="ORF">MOX02_07840</name>
</gene>
<reference evidence="3" key="1">
    <citation type="journal article" date="2014" name="Int. J. Syst. Evol. Microbiol.">
        <title>Complete genome of a new Firmicutes species belonging to the dominant human colonic microbiota ('Ruminococcus bicirculans') reveals two chromosomes and a selective capacity to utilize plant glucans.</title>
        <authorList>
            <consortium name="NISC Comparative Sequencing Program"/>
            <person name="Wegmann U."/>
            <person name="Louis P."/>
            <person name="Goesmann A."/>
            <person name="Henrissat B."/>
            <person name="Duncan S.H."/>
            <person name="Flint H.J."/>
        </authorList>
    </citation>
    <scope>NUCLEOTIDE SEQUENCE</scope>
    <source>
        <strain evidence="3">NBRC 107715</strain>
    </source>
</reference>
<dbReference type="EMBL" id="BJZU01000009">
    <property type="protein sequence ID" value="GEP02746.1"/>
    <property type="molecule type" value="Genomic_DNA"/>
</dbReference>